<dbReference type="Proteomes" id="UP001156627">
    <property type="component" value="Unassembled WGS sequence"/>
</dbReference>
<dbReference type="NCBIfam" id="TIGR01352">
    <property type="entry name" value="tonB_Cterm"/>
    <property type="match status" value="1"/>
</dbReference>
<dbReference type="EMBL" id="BSOA01000048">
    <property type="protein sequence ID" value="GLQ90249.1"/>
    <property type="molecule type" value="Genomic_DNA"/>
</dbReference>
<evidence type="ECO:0000313" key="6">
    <source>
        <dbReference type="EMBL" id="GLQ90249.1"/>
    </source>
</evidence>
<dbReference type="InterPro" id="IPR006260">
    <property type="entry name" value="TonB/TolA_C"/>
</dbReference>
<dbReference type="InterPro" id="IPR037682">
    <property type="entry name" value="TonB_C"/>
</dbReference>
<organism evidence="6 7">
    <name type="scientific">Dyella flagellata</name>
    <dbReference type="NCBI Taxonomy" id="1867833"/>
    <lineage>
        <taxon>Bacteria</taxon>
        <taxon>Pseudomonadati</taxon>
        <taxon>Pseudomonadota</taxon>
        <taxon>Gammaproteobacteria</taxon>
        <taxon>Lysobacterales</taxon>
        <taxon>Rhodanobacteraceae</taxon>
        <taxon>Dyella</taxon>
    </lineage>
</organism>
<evidence type="ECO:0000256" key="3">
    <source>
        <dbReference type="ARBA" id="ARBA00022989"/>
    </source>
</evidence>
<sequence>MRADGIVADATVKRSTGDGELDQIAVDAAKRWPFSPESLTGMAKNSLARVSMALDVPLQAGPGCPLSAASAANPYVMLRIVGDGLRGDGPVDAKHAIYLTVLTDGCGWSALTAQWYYDGPRLKPQLVNKTSNDILSQGLATTVFHLKNPDLWPVGSYHVDIQVNGLTVKTRHFVISRSGLSTED</sequence>
<keyword evidence="4" id="KW-0472">Membrane</keyword>
<feature type="domain" description="TonB C-terminal" evidence="5">
    <location>
        <begin position="1"/>
        <end position="61"/>
    </location>
</feature>
<comment type="caution">
    <text evidence="6">The sequence shown here is derived from an EMBL/GenBank/DDBJ whole genome shotgun (WGS) entry which is preliminary data.</text>
</comment>
<evidence type="ECO:0000256" key="1">
    <source>
        <dbReference type="ARBA" id="ARBA00004167"/>
    </source>
</evidence>
<keyword evidence="3" id="KW-1133">Transmembrane helix</keyword>
<evidence type="ECO:0000259" key="5">
    <source>
        <dbReference type="PROSITE" id="PS52015"/>
    </source>
</evidence>
<keyword evidence="7" id="KW-1185">Reference proteome</keyword>
<dbReference type="Gene3D" id="3.30.1150.10">
    <property type="match status" value="1"/>
</dbReference>
<keyword evidence="2" id="KW-0812">Transmembrane</keyword>
<protein>
    <recommendedName>
        <fullName evidence="5">TonB C-terminal domain-containing protein</fullName>
    </recommendedName>
</protein>
<comment type="subcellular location">
    <subcellularLocation>
        <location evidence="1">Membrane</location>
        <topology evidence="1">Single-pass membrane protein</topology>
    </subcellularLocation>
</comment>
<proteinExistence type="predicted"/>
<evidence type="ECO:0000313" key="7">
    <source>
        <dbReference type="Proteomes" id="UP001156627"/>
    </source>
</evidence>
<reference evidence="7" key="1">
    <citation type="journal article" date="2019" name="Int. J. Syst. Evol. Microbiol.">
        <title>The Global Catalogue of Microorganisms (GCM) 10K type strain sequencing project: providing services to taxonomists for standard genome sequencing and annotation.</title>
        <authorList>
            <consortium name="The Broad Institute Genomics Platform"/>
            <consortium name="The Broad Institute Genome Sequencing Center for Infectious Disease"/>
            <person name="Wu L."/>
            <person name="Ma J."/>
        </authorList>
    </citation>
    <scope>NUCLEOTIDE SEQUENCE [LARGE SCALE GENOMIC DNA]</scope>
    <source>
        <strain evidence="7">NBRC 111981</strain>
    </source>
</reference>
<dbReference type="SUPFAM" id="SSF74653">
    <property type="entry name" value="TolA/TonB C-terminal domain"/>
    <property type="match status" value="1"/>
</dbReference>
<name>A0ABQ5XGD8_9GAMM</name>
<evidence type="ECO:0000256" key="4">
    <source>
        <dbReference type="ARBA" id="ARBA00023136"/>
    </source>
</evidence>
<gene>
    <name evidence="6" type="ORF">GCM10007898_38240</name>
</gene>
<dbReference type="PROSITE" id="PS52015">
    <property type="entry name" value="TONB_CTD"/>
    <property type="match status" value="1"/>
</dbReference>
<evidence type="ECO:0000256" key="2">
    <source>
        <dbReference type="ARBA" id="ARBA00022692"/>
    </source>
</evidence>
<accession>A0ABQ5XGD8</accession>